<dbReference type="SUPFAM" id="SSF55729">
    <property type="entry name" value="Acyl-CoA N-acyltransferases (Nat)"/>
    <property type="match status" value="1"/>
</dbReference>
<sequence length="204" mass="22561">MRPPIEPDTPRLRLRVWQPRHLAPFAALNADPLVMRYFPATQTEAQTRDTVALWSAQFAEQGWSNWAVERRDSGEFIGFIGLTVPRRTLPCSPCVEVGWRLARQHWGQGLATEGARAALAVAFGALGLAQVVSYTALVNRPSRAVMERLGMHDTGQDFDHPALPEGHALRRHCLYLITREAWLQAGGVPAPGQTPYHGPPSPAM</sequence>
<evidence type="ECO:0000313" key="3">
    <source>
        <dbReference type="Proteomes" id="UP000676246"/>
    </source>
</evidence>
<dbReference type="PANTHER" id="PTHR43792:SF1">
    <property type="entry name" value="N-ACETYLTRANSFERASE DOMAIN-CONTAINING PROTEIN"/>
    <property type="match status" value="1"/>
</dbReference>
<proteinExistence type="predicted"/>
<organism evidence="2 3">
    <name type="scientific">Ideonella alba</name>
    <dbReference type="NCBI Taxonomy" id="2824118"/>
    <lineage>
        <taxon>Bacteria</taxon>
        <taxon>Pseudomonadati</taxon>
        <taxon>Pseudomonadota</taxon>
        <taxon>Betaproteobacteria</taxon>
        <taxon>Burkholderiales</taxon>
        <taxon>Sphaerotilaceae</taxon>
        <taxon>Ideonella</taxon>
    </lineage>
</organism>
<comment type="caution">
    <text evidence="2">The sequence shown here is derived from an EMBL/GenBank/DDBJ whole genome shotgun (WGS) entry which is preliminary data.</text>
</comment>
<dbReference type="RefSeq" id="WP_210851652.1">
    <property type="nucleotide sequence ID" value="NZ_JAGQDD010000001.1"/>
</dbReference>
<dbReference type="Gene3D" id="3.40.630.30">
    <property type="match status" value="1"/>
</dbReference>
<reference evidence="2 3" key="1">
    <citation type="submission" date="2021-04" db="EMBL/GenBank/DDBJ databases">
        <title>The genome sequence of Ideonella sp. 3Y2.</title>
        <authorList>
            <person name="Liu Y."/>
        </authorList>
    </citation>
    <scope>NUCLEOTIDE SEQUENCE [LARGE SCALE GENOMIC DNA]</scope>
    <source>
        <strain evidence="2 3">3Y2</strain>
    </source>
</reference>
<evidence type="ECO:0000313" key="2">
    <source>
        <dbReference type="EMBL" id="MBQ0929407.1"/>
    </source>
</evidence>
<dbReference type="GO" id="GO:0016747">
    <property type="term" value="F:acyltransferase activity, transferring groups other than amino-acyl groups"/>
    <property type="evidence" value="ECO:0007669"/>
    <property type="project" value="InterPro"/>
</dbReference>
<feature type="domain" description="N-acetyltransferase" evidence="1">
    <location>
        <begin position="12"/>
        <end position="170"/>
    </location>
</feature>
<name>A0A940Y448_9BURK</name>
<dbReference type="AlphaFoldDB" id="A0A940Y448"/>
<dbReference type="InterPro" id="IPR051531">
    <property type="entry name" value="N-acetyltransferase"/>
</dbReference>
<dbReference type="InterPro" id="IPR000182">
    <property type="entry name" value="GNAT_dom"/>
</dbReference>
<dbReference type="EMBL" id="JAGQDD010000001">
    <property type="protein sequence ID" value="MBQ0929407.1"/>
    <property type="molecule type" value="Genomic_DNA"/>
</dbReference>
<accession>A0A940Y448</accession>
<dbReference type="InterPro" id="IPR016181">
    <property type="entry name" value="Acyl_CoA_acyltransferase"/>
</dbReference>
<dbReference type="Proteomes" id="UP000676246">
    <property type="component" value="Unassembled WGS sequence"/>
</dbReference>
<gene>
    <name evidence="2" type="ORF">KAK03_02845</name>
</gene>
<keyword evidence="3" id="KW-1185">Reference proteome</keyword>
<dbReference type="PROSITE" id="PS51186">
    <property type="entry name" value="GNAT"/>
    <property type="match status" value="1"/>
</dbReference>
<protein>
    <submittedName>
        <fullName evidence="2">GNAT family N-acetyltransferase</fullName>
    </submittedName>
</protein>
<dbReference type="PANTHER" id="PTHR43792">
    <property type="entry name" value="GNAT FAMILY, PUTATIVE (AFU_ORTHOLOGUE AFUA_3G00765)-RELATED-RELATED"/>
    <property type="match status" value="1"/>
</dbReference>
<dbReference type="Pfam" id="PF13302">
    <property type="entry name" value="Acetyltransf_3"/>
    <property type="match status" value="1"/>
</dbReference>
<evidence type="ECO:0000259" key="1">
    <source>
        <dbReference type="PROSITE" id="PS51186"/>
    </source>
</evidence>